<dbReference type="InterPro" id="IPR052515">
    <property type="entry name" value="Gfo/Idh/MocA_Oxidoreductase"/>
</dbReference>
<dbReference type="EC" id="1.1.1.18" evidence="3"/>
<sequence length="355" mass="39027">MIGFGLIGCGRIAERHIASLAKLAGGRLTAICDVQDARMAAAEQEYRRLSGTQHRIAAYRDVKPLLQDERVQAVVIATPSAFHAELAKQAIASGKHVILEKPMALSLRDAEHIVREAERRQVVVQVCHQLRYKPVMMQAKRLIDAGAMGRLYLGVVSMRLQRSGAYYEAAPWRGTWDQDGGMLLNQGIHLIDLLQWFMGDGLDVYGSMQRGPIPKQTEDVAAGIVTFQGGAIGIVEANTLTFPGNLDNSLTLFGEKGTISIGGIRLNEIRKWAFADATVPAPEDNGDADEHLLMYEQFIRAMAGGEASMMIDAAEGKKALELIFALYESVRTCKAVPLPLANFSTEMMADWEEWK</sequence>
<dbReference type="Pfam" id="PF22725">
    <property type="entry name" value="GFO_IDH_MocA_C3"/>
    <property type="match status" value="1"/>
</dbReference>
<feature type="domain" description="Gfo/Idh/MocA-like oxidoreductase N-terminal" evidence="1">
    <location>
        <begin position="3"/>
        <end position="127"/>
    </location>
</feature>
<proteinExistence type="predicted"/>
<name>A0A916NIQ1_9BACL</name>
<gene>
    <name evidence="3" type="primary">iolG_23</name>
    <name evidence="3" type="ORF">PAESOLCIP111_02562</name>
</gene>
<dbReference type="AlphaFoldDB" id="A0A916NIQ1"/>
<dbReference type="Pfam" id="PF01408">
    <property type="entry name" value="GFO_IDH_MocA"/>
    <property type="match status" value="1"/>
</dbReference>
<evidence type="ECO:0000259" key="2">
    <source>
        <dbReference type="Pfam" id="PF22725"/>
    </source>
</evidence>
<dbReference type="RefSeq" id="WP_218092342.1">
    <property type="nucleotide sequence ID" value="NZ_CAJVAS010000009.1"/>
</dbReference>
<feature type="domain" description="GFO/IDH/MocA-like oxidoreductase" evidence="2">
    <location>
        <begin position="137"/>
        <end position="259"/>
    </location>
</feature>
<comment type="caution">
    <text evidence="3">The sequence shown here is derived from an EMBL/GenBank/DDBJ whole genome shotgun (WGS) entry which is preliminary data.</text>
</comment>
<dbReference type="InterPro" id="IPR055170">
    <property type="entry name" value="GFO_IDH_MocA-like_dom"/>
</dbReference>
<dbReference type="PANTHER" id="PTHR43249:SF1">
    <property type="entry name" value="D-GLUCOSIDE 3-DEHYDROGENASE"/>
    <property type="match status" value="1"/>
</dbReference>
<organism evidence="3 4">
    <name type="scientific">Paenibacillus solanacearum</name>
    <dbReference type="NCBI Taxonomy" id="2048548"/>
    <lineage>
        <taxon>Bacteria</taxon>
        <taxon>Bacillati</taxon>
        <taxon>Bacillota</taxon>
        <taxon>Bacilli</taxon>
        <taxon>Bacillales</taxon>
        <taxon>Paenibacillaceae</taxon>
        <taxon>Paenibacillus</taxon>
    </lineage>
</organism>
<dbReference type="GO" id="GO:0050112">
    <property type="term" value="F:inositol 2-dehydrogenase (NAD+) activity"/>
    <property type="evidence" value="ECO:0007669"/>
    <property type="project" value="UniProtKB-EC"/>
</dbReference>
<protein>
    <submittedName>
        <fullName evidence="3">Myo-inositol 2-dehydrogenase</fullName>
        <ecNumber evidence="3">1.1.1.18</ecNumber>
    </submittedName>
</protein>
<accession>A0A916NIQ1</accession>
<evidence type="ECO:0000313" key="4">
    <source>
        <dbReference type="Proteomes" id="UP000693672"/>
    </source>
</evidence>
<dbReference type="PANTHER" id="PTHR43249">
    <property type="entry name" value="UDP-N-ACETYL-2-AMINO-2-DEOXY-D-GLUCURONATE OXIDASE"/>
    <property type="match status" value="1"/>
</dbReference>
<evidence type="ECO:0000313" key="3">
    <source>
        <dbReference type="EMBL" id="CAG7623781.1"/>
    </source>
</evidence>
<dbReference type="Proteomes" id="UP000693672">
    <property type="component" value="Unassembled WGS sequence"/>
</dbReference>
<keyword evidence="4" id="KW-1185">Reference proteome</keyword>
<evidence type="ECO:0000259" key="1">
    <source>
        <dbReference type="Pfam" id="PF01408"/>
    </source>
</evidence>
<dbReference type="InterPro" id="IPR000683">
    <property type="entry name" value="Gfo/Idh/MocA-like_OxRdtase_N"/>
</dbReference>
<dbReference type="EMBL" id="CAJVAS010000009">
    <property type="protein sequence ID" value="CAG7623781.1"/>
    <property type="molecule type" value="Genomic_DNA"/>
</dbReference>
<reference evidence="3" key="1">
    <citation type="submission" date="2021-06" db="EMBL/GenBank/DDBJ databases">
        <authorList>
            <person name="Criscuolo A."/>
        </authorList>
    </citation>
    <scope>NUCLEOTIDE SEQUENCE</scope>
    <source>
        <strain evidence="3">CIP111600</strain>
    </source>
</reference>
<keyword evidence="3" id="KW-0560">Oxidoreductase</keyword>
<dbReference type="GO" id="GO:0000166">
    <property type="term" value="F:nucleotide binding"/>
    <property type="evidence" value="ECO:0007669"/>
    <property type="project" value="InterPro"/>
</dbReference>